<dbReference type="EMBL" id="JAEHOC010000049">
    <property type="protein sequence ID" value="KAG2426225.1"/>
    <property type="molecule type" value="Genomic_DNA"/>
</dbReference>
<proteinExistence type="predicted"/>
<dbReference type="OrthoDB" id="549150at2759"/>
<keyword evidence="3" id="KW-1185">Reference proteome</keyword>
<dbReference type="Proteomes" id="UP000650467">
    <property type="component" value="Unassembled WGS sequence"/>
</dbReference>
<name>A0A835ST18_CHLIN</name>
<dbReference type="AlphaFoldDB" id="A0A835ST18"/>
<sequence length="490" mass="47350">MPPAGPESPAAAQGSGAGSDGGASSRSPGATSPGARGAARLAAGALKAAAASRAAAAEDAAKAAPAARPHAAAAAAPSAGAASASFAATPIVGAAAPAAPERLARPRAAAPRPAAAPSGAGSSSGRGAVDVRALLGDDNDATEGFEYEPAPRAVAYSHGDSYPVAAGELLVAGAGGSHPPASPQDPAAAGLPQDPAAAGLPGADVCVVADPYSDTLTAMLQHCGCGSSLGLAVQAHDGKPALVSVYAPPALMQLEDVGGQLVQWPAAVYLIDPLAAAAAYGGGADGDIAAAALLCSLQPLLEAPSVAKVVHGGGAALACLEAAIAASSGGGTGATCSQGVQDSRIVLASVEAMLGLQHTPQLQAPQVAGPDSGVGGLRGLHTHVARLRDALASTGLWADRPQLLAALTARHFAALQEDAQAALGATGVDDDAAARLLTRPLGPSQMEVAARCARHLPELWTALVQEAVPWVAAHASAAALALNRHSIAAA</sequence>
<feature type="compositionally biased region" description="Low complexity" evidence="1">
    <location>
        <begin position="22"/>
        <end position="76"/>
    </location>
</feature>
<dbReference type="GO" id="GO:0003676">
    <property type="term" value="F:nucleic acid binding"/>
    <property type="evidence" value="ECO:0007669"/>
    <property type="project" value="InterPro"/>
</dbReference>
<feature type="region of interest" description="Disordered" evidence="1">
    <location>
        <begin position="103"/>
        <end position="127"/>
    </location>
</feature>
<accession>A0A835ST18</accession>
<evidence type="ECO:0000313" key="2">
    <source>
        <dbReference type="EMBL" id="KAG2426225.1"/>
    </source>
</evidence>
<protein>
    <submittedName>
        <fullName evidence="2">Uncharacterized protein</fullName>
    </submittedName>
</protein>
<gene>
    <name evidence="2" type="ORF">HXX76_013204</name>
</gene>
<feature type="region of interest" description="Disordered" evidence="1">
    <location>
        <begin position="1"/>
        <end position="76"/>
    </location>
</feature>
<organism evidence="2 3">
    <name type="scientific">Chlamydomonas incerta</name>
    <dbReference type="NCBI Taxonomy" id="51695"/>
    <lineage>
        <taxon>Eukaryota</taxon>
        <taxon>Viridiplantae</taxon>
        <taxon>Chlorophyta</taxon>
        <taxon>core chlorophytes</taxon>
        <taxon>Chlorophyceae</taxon>
        <taxon>CS clade</taxon>
        <taxon>Chlamydomonadales</taxon>
        <taxon>Chlamydomonadaceae</taxon>
        <taxon>Chlamydomonas</taxon>
    </lineage>
</organism>
<dbReference type="InterPro" id="IPR036397">
    <property type="entry name" value="RNaseH_sf"/>
</dbReference>
<reference evidence="2" key="1">
    <citation type="journal article" date="2020" name="bioRxiv">
        <title>Comparative genomics of Chlamydomonas.</title>
        <authorList>
            <person name="Craig R.J."/>
            <person name="Hasan A.R."/>
            <person name="Ness R.W."/>
            <person name="Keightley P.D."/>
        </authorList>
    </citation>
    <scope>NUCLEOTIDE SEQUENCE</scope>
    <source>
        <strain evidence="2">SAG 7.73</strain>
    </source>
</reference>
<evidence type="ECO:0000256" key="1">
    <source>
        <dbReference type="SAM" id="MobiDB-lite"/>
    </source>
</evidence>
<comment type="caution">
    <text evidence="2">The sequence shown here is derived from an EMBL/GenBank/DDBJ whole genome shotgun (WGS) entry which is preliminary data.</text>
</comment>
<evidence type="ECO:0000313" key="3">
    <source>
        <dbReference type="Proteomes" id="UP000650467"/>
    </source>
</evidence>
<dbReference type="Gene3D" id="3.30.420.10">
    <property type="entry name" value="Ribonuclease H-like superfamily/Ribonuclease H"/>
    <property type="match status" value="1"/>
</dbReference>